<proteinExistence type="predicted"/>
<dbReference type="SUPFAM" id="SSF53448">
    <property type="entry name" value="Nucleotide-diphospho-sugar transferases"/>
    <property type="match status" value="1"/>
</dbReference>
<sequence length="410" mass="48328">MILSRLKRFFTPWKILQFAVFMTFLITLWELYILNKGLNSKESIVTQNILKQLKTQNIITTKAPFVPTSAKLIQTTNIYDHFKQLHGMVDLRRNPTTLNMTIFNSSLLNKLVYEDPQVPMRLHSDNGSTIIPQIIHQTWMDENIPDPDLYSKWIRSWQSNHPTWSYWFWTDNSARDLIKNYYPQFLELYDKYPLSIHRADALRYFVLYTYGGVYVDLDMESLKPLDALTTQHACIIPREPMQQSYLVWKKTKLASNAFMACRPHHPFFKMVIQSLPESNIIGRGKIVEKTGPVMLQRIVDYYSRQPIEQENNYDKIHSPDSSYFLPTLDKDAIAKLDQMCKVRIKYVTDKTMLSLCNDMIKRNFSNIVTRKAYTNHNWVHTYVMPPDQTKHVNIREIIKNVKLGFLKINS</sequence>
<accession>A0A8S4NPZ6</accession>
<dbReference type="OrthoDB" id="9997758at2759"/>
<dbReference type="EMBL" id="CAIIXF020000005">
    <property type="protein sequence ID" value="CAH1783430.1"/>
    <property type="molecule type" value="Genomic_DNA"/>
</dbReference>
<gene>
    <name evidence="3" type="ORF">OFUS_LOCUS9776</name>
</gene>
<evidence type="ECO:0000313" key="3">
    <source>
        <dbReference type="EMBL" id="CAH1783430.1"/>
    </source>
</evidence>
<keyword evidence="4" id="KW-1185">Reference proteome</keyword>
<dbReference type="InterPro" id="IPR007577">
    <property type="entry name" value="GlycoTrfase_DXD_sugar-bd_CS"/>
</dbReference>
<evidence type="ECO:0000313" key="4">
    <source>
        <dbReference type="Proteomes" id="UP000749559"/>
    </source>
</evidence>
<dbReference type="Gene3D" id="3.90.550.20">
    <property type="match status" value="1"/>
</dbReference>
<dbReference type="Proteomes" id="UP000749559">
    <property type="component" value="Unassembled WGS sequence"/>
</dbReference>
<feature type="transmembrane region" description="Helical" evidence="2">
    <location>
        <begin position="15"/>
        <end position="34"/>
    </location>
</feature>
<dbReference type="PANTHER" id="PTHR32385">
    <property type="entry name" value="MANNOSYL PHOSPHORYLINOSITOL CERAMIDE SYNTHASE"/>
    <property type="match status" value="1"/>
</dbReference>
<keyword evidence="1" id="KW-0808">Transferase</keyword>
<name>A0A8S4NPZ6_OWEFU</name>
<dbReference type="GO" id="GO:0000030">
    <property type="term" value="F:mannosyltransferase activity"/>
    <property type="evidence" value="ECO:0007669"/>
    <property type="project" value="TreeGrafter"/>
</dbReference>
<dbReference type="GO" id="GO:0016020">
    <property type="term" value="C:membrane"/>
    <property type="evidence" value="ECO:0007669"/>
    <property type="project" value="GOC"/>
</dbReference>
<dbReference type="PANTHER" id="PTHR32385:SF15">
    <property type="entry name" value="INOSITOL PHOSPHOCERAMIDE MANNOSYLTRANSFERASE 1"/>
    <property type="match status" value="1"/>
</dbReference>
<dbReference type="InterPro" id="IPR029044">
    <property type="entry name" value="Nucleotide-diphossugar_trans"/>
</dbReference>
<dbReference type="GO" id="GO:0051999">
    <property type="term" value="P:mannosyl-inositol phosphorylceramide biosynthetic process"/>
    <property type="evidence" value="ECO:0007669"/>
    <property type="project" value="TreeGrafter"/>
</dbReference>
<dbReference type="InterPro" id="IPR051706">
    <property type="entry name" value="Glycosyltransferase_domain"/>
</dbReference>
<keyword evidence="2" id="KW-1133">Transmembrane helix</keyword>
<evidence type="ECO:0000256" key="2">
    <source>
        <dbReference type="SAM" id="Phobius"/>
    </source>
</evidence>
<dbReference type="Pfam" id="PF04488">
    <property type="entry name" value="Gly_transf_sug"/>
    <property type="match status" value="1"/>
</dbReference>
<keyword evidence="2" id="KW-0812">Transmembrane</keyword>
<reference evidence="3" key="1">
    <citation type="submission" date="2022-03" db="EMBL/GenBank/DDBJ databases">
        <authorList>
            <person name="Martin C."/>
        </authorList>
    </citation>
    <scope>NUCLEOTIDE SEQUENCE</scope>
</reference>
<protein>
    <submittedName>
        <fullName evidence="3">Uncharacterized protein</fullName>
    </submittedName>
</protein>
<comment type="caution">
    <text evidence="3">The sequence shown here is derived from an EMBL/GenBank/DDBJ whole genome shotgun (WGS) entry which is preliminary data.</text>
</comment>
<evidence type="ECO:0000256" key="1">
    <source>
        <dbReference type="ARBA" id="ARBA00022679"/>
    </source>
</evidence>
<keyword evidence="2" id="KW-0472">Membrane</keyword>
<organism evidence="3 4">
    <name type="scientific">Owenia fusiformis</name>
    <name type="common">Polychaete worm</name>
    <dbReference type="NCBI Taxonomy" id="6347"/>
    <lineage>
        <taxon>Eukaryota</taxon>
        <taxon>Metazoa</taxon>
        <taxon>Spiralia</taxon>
        <taxon>Lophotrochozoa</taxon>
        <taxon>Annelida</taxon>
        <taxon>Polychaeta</taxon>
        <taxon>Sedentaria</taxon>
        <taxon>Canalipalpata</taxon>
        <taxon>Sabellida</taxon>
        <taxon>Oweniida</taxon>
        <taxon>Oweniidae</taxon>
        <taxon>Owenia</taxon>
    </lineage>
</organism>
<dbReference type="AlphaFoldDB" id="A0A8S4NPZ6"/>